<evidence type="ECO:0000256" key="1">
    <source>
        <dbReference type="ARBA" id="ARBA00005417"/>
    </source>
</evidence>
<dbReference type="RefSeq" id="WP_377328692.1">
    <property type="nucleotide sequence ID" value="NZ_JBHUMZ010000020.1"/>
</dbReference>
<comment type="caution">
    <text evidence="6">The sequence shown here is derived from an EMBL/GenBank/DDBJ whole genome shotgun (WGS) entry which is preliminary data.</text>
</comment>
<dbReference type="InterPro" id="IPR050319">
    <property type="entry name" value="ABC_transp_ATP-bind"/>
</dbReference>
<dbReference type="Pfam" id="PF00005">
    <property type="entry name" value="ABC_tran"/>
    <property type="match status" value="1"/>
</dbReference>
<keyword evidence="3" id="KW-0547">Nucleotide-binding</keyword>
<name>A0ABW5QA90_9BACI</name>
<evidence type="ECO:0000313" key="6">
    <source>
        <dbReference type="EMBL" id="MFD2638914.1"/>
    </source>
</evidence>
<comment type="similarity">
    <text evidence="1">Belongs to the ABC transporter superfamily.</text>
</comment>
<keyword evidence="7" id="KW-1185">Reference proteome</keyword>
<protein>
    <submittedName>
        <fullName evidence="6">ABC transporter ATP-binding protein</fullName>
    </submittedName>
</protein>
<evidence type="ECO:0000256" key="4">
    <source>
        <dbReference type="ARBA" id="ARBA00022840"/>
    </source>
</evidence>
<dbReference type="InterPro" id="IPR013563">
    <property type="entry name" value="Oligopep_ABC_C"/>
</dbReference>
<dbReference type="SMART" id="SM00382">
    <property type="entry name" value="AAA"/>
    <property type="match status" value="1"/>
</dbReference>
<dbReference type="NCBIfam" id="TIGR01727">
    <property type="entry name" value="oligo_HPY"/>
    <property type="match status" value="1"/>
</dbReference>
<feature type="domain" description="ABC transporter" evidence="5">
    <location>
        <begin position="9"/>
        <end position="255"/>
    </location>
</feature>
<dbReference type="PANTHER" id="PTHR43776:SF7">
    <property type="entry name" value="D,D-DIPEPTIDE TRANSPORT ATP-BINDING PROTEIN DDPF-RELATED"/>
    <property type="match status" value="1"/>
</dbReference>
<gene>
    <name evidence="6" type="ORF">ACFSW4_08565</name>
</gene>
<dbReference type="Gene3D" id="3.40.50.300">
    <property type="entry name" value="P-loop containing nucleotide triphosphate hydrolases"/>
    <property type="match status" value="1"/>
</dbReference>
<dbReference type="InterPro" id="IPR017871">
    <property type="entry name" value="ABC_transporter-like_CS"/>
</dbReference>
<dbReference type="GO" id="GO:0005524">
    <property type="term" value="F:ATP binding"/>
    <property type="evidence" value="ECO:0007669"/>
    <property type="project" value="UniProtKB-KW"/>
</dbReference>
<evidence type="ECO:0000256" key="3">
    <source>
        <dbReference type="ARBA" id="ARBA00022741"/>
    </source>
</evidence>
<dbReference type="InterPro" id="IPR027417">
    <property type="entry name" value="P-loop_NTPase"/>
</dbReference>
<dbReference type="CDD" id="cd03257">
    <property type="entry name" value="ABC_NikE_OppD_transporters"/>
    <property type="match status" value="1"/>
</dbReference>
<reference evidence="7" key="1">
    <citation type="journal article" date="2019" name="Int. J. Syst. Evol. Microbiol.">
        <title>The Global Catalogue of Microorganisms (GCM) 10K type strain sequencing project: providing services to taxonomists for standard genome sequencing and annotation.</title>
        <authorList>
            <consortium name="The Broad Institute Genomics Platform"/>
            <consortium name="The Broad Institute Genome Sequencing Center for Infectious Disease"/>
            <person name="Wu L."/>
            <person name="Ma J."/>
        </authorList>
    </citation>
    <scope>NUCLEOTIDE SEQUENCE [LARGE SCALE GENOMIC DNA]</scope>
    <source>
        <strain evidence="7">TISTR 1571</strain>
    </source>
</reference>
<dbReference type="InterPro" id="IPR003439">
    <property type="entry name" value="ABC_transporter-like_ATP-bd"/>
</dbReference>
<evidence type="ECO:0000313" key="7">
    <source>
        <dbReference type="Proteomes" id="UP001597452"/>
    </source>
</evidence>
<sequence>MKNNEDKLLEIKDLKKHFKVDRKTTLKAVDGLNFDIYKGETFGLVGESGCGKSTAGRTILRLYGATDGDVIFDGKNVHDKKSAADTKELSRKMQMIFQDPYASLNPRMTVKDIIAEGIDIHGLANNKQDREDKVIELLETVGLNKEHANRYPHEFSGGQRQRIGIARALALDPDFIVADEPISALDVSIQAQVVNLMKRLQKERGLTYLFIAHDLAMVKHISDRVGVMYLGRMMELASSDDLYKNPLHPYTRALLSAIPKSDPDVEKNRERIILEGDVPSPTNPPSGCPFRTRCPLAQEVCAEVVPAWIEAEEGHHVACHVYDDRYSDQFDAAKQAMS</sequence>
<dbReference type="InterPro" id="IPR003593">
    <property type="entry name" value="AAA+_ATPase"/>
</dbReference>
<keyword evidence="4 6" id="KW-0067">ATP-binding</keyword>
<dbReference type="SUPFAM" id="SSF52540">
    <property type="entry name" value="P-loop containing nucleoside triphosphate hydrolases"/>
    <property type="match status" value="1"/>
</dbReference>
<dbReference type="PANTHER" id="PTHR43776">
    <property type="entry name" value="TRANSPORT ATP-BINDING PROTEIN"/>
    <property type="match status" value="1"/>
</dbReference>
<dbReference type="Pfam" id="PF08352">
    <property type="entry name" value="oligo_HPY"/>
    <property type="match status" value="1"/>
</dbReference>
<dbReference type="EMBL" id="JBHUMZ010000020">
    <property type="protein sequence ID" value="MFD2638914.1"/>
    <property type="molecule type" value="Genomic_DNA"/>
</dbReference>
<evidence type="ECO:0000256" key="2">
    <source>
        <dbReference type="ARBA" id="ARBA00022448"/>
    </source>
</evidence>
<keyword evidence="2" id="KW-0813">Transport</keyword>
<accession>A0ABW5QA90</accession>
<dbReference type="Proteomes" id="UP001597452">
    <property type="component" value="Unassembled WGS sequence"/>
</dbReference>
<organism evidence="6 7">
    <name type="scientific">Piscibacillus salipiscarius</name>
    <dbReference type="NCBI Taxonomy" id="299480"/>
    <lineage>
        <taxon>Bacteria</taxon>
        <taxon>Bacillati</taxon>
        <taxon>Bacillota</taxon>
        <taxon>Bacilli</taxon>
        <taxon>Bacillales</taxon>
        <taxon>Bacillaceae</taxon>
        <taxon>Piscibacillus</taxon>
    </lineage>
</organism>
<dbReference type="PROSITE" id="PS00211">
    <property type="entry name" value="ABC_TRANSPORTER_1"/>
    <property type="match status" value="1"/>
</dbReference>
<dbReference type="PROSITE" id="PS50893">
    <property type="entry name" value="ABC_TRANSPORTER_2"/>
    <property type="match status" value="1"/>
</dbReference>
<proteinExistence type="inferred from homology"/>
<evidence type="ECO:0000259" key="5">
    <source>
        <dbReference type="PROSITE" id="PS50893"/>
    </source>
</evidence>